<dbReference type="Proteomes" id="UP000786560">
    <property type="component" value="Unassembled WGS sequence"/>
</dbReference>
<sequence>MMALRTPGEAVDYAMTRLTSGYNGLCLAHVQDAYGAVPVEPSAIAAWTNSDCKHVTADLASAPYGAPVYWSQPGNPYGHIALHLDGDRMYTTDSGAGHPHEASMSDWQNRYGYQPLGWTEDIEGQPIPGLAAQTTTPPKKGITDMAEILFNDLDTGKVYYWNILTGAKYIGVPDQLEILKAAGIPMHETSSKGPWMTRAQEITDTTLAGITATINAQAAAIETLSKSMGADPEQIAQAVQQAVKDKLDSLEITISAE</sequence>
<protein>
    <recommendedName>
        <fullName evidence="3">NlpC/P60 domain-containing protein</fullName>
    </recommendedName>
</protein>
<proteinExistence type="predicted"/>
<comment type="caution">
    <text evidence="1">The sequence shown here is derived from an EMBL/GenBank/DDBJ whole genome shotgun (WGS) entry which is preliminary data.</text>
</comment>
<dbReference type="RefSeq" id="WP_278711697.1">
    <property type="nucleotide sequence ID" value="NZ_DYUX01000028.1"/>
</dbReference>
<dbReference type="AlphaFoldDB" id="A0A921J0W0"/>
<organism evidence="1 2">
    <name type="scientific">Bifidobacterium pullorum subsp. gallinarum</name>
    <dbReference type="NCBI Taxonomy" id="78344"/>
    <lineage>
        <taxon>Bacteria</taxon>
        <taxon>Bacillati</taxon>
        <taxon>Actinomycetota</taxon>
        <taxon>Actinomycetes</taxon>
        <taxon>Bifidobacteriales</taxon>
        <taxon>Bifidobacteriaceae</taxon>
        <taxon>Bifidobacterium</taxon>
    </lineage>
</organism>
<reference evidence="1" key="1">
    <citation type="journal article" date="2021" name="PeerJ">
        <title>Extensive microbial diversity within the chicken gut microbiome revealed by metagenomics and culture.</title>
        <authorList>
            <person name="Gilroy R."/>
            <person name="Ravi A."/>
            <person name="Getino M."/>
            <person name="Pursley I."/>
            <person name="Horton D.L."/>
            <person name="Alikhan N.F."/>
            <person name="Baker D."/>
            <person name="Gharbi K."/>
            <person name="Hall N."/>
            <person name="Watson M."/>
            <person name="Adriaenssens E.M."/>
            <person name="Foster-Nyarko E."/>
            <person name="Jarju S."/>
            <person name="Secka A."/>
            <person name="Antonio M."/>
            <person name="Oren A."/>
            <person name="Chaudhuri R.R."/>
            <person name="La Ragione R."/>
            <person name="Hildebrand F."/>
            <person name="Pallen M.J."/>
        </authorList>
    </citation>
    <scope>NUCLEOTIDE SEQUENCE</scope>
    <source>
        <strain evidence="1">ChiBcolR7-4860</strain>
    </source>
</reference>
<accession>A0A921J0W0</accession>
<dbReference type="EMBL" id="DYUX01000028">
    <property type="protein sequence ID" value="HJG42376.1"/>
    <property type="molecule type" value="Genomic_DNA"/>
</dbReference>
<reference evidence="1" key="2">
    <citation type="submission" date="2021-09" db="EMBL/GenBank/DDBJ databases">
        <authorList>
            <person name="Gilroy R."/>
        </authorList>
    </citation>
    <scope>NUCLEOTIDE SEQUENCE</scope>
    <source>
        <strain evidence="1">ChiBcolR7-4860</strain>
    </source>
</reference>
<evidence type="ECO:0000313" key="1">
    <source>
        <dbReference type="EMBL" id="HJG42376.1"/>
    </source>
</evidence>
<evidence type="ECO:0008006" key="3">
    <source>
        <dbReference type="Google" id="ProtNLM"/>
    </source>
</evidence>
<evidence type="ECO:0000313" key="2">
    <source>
        <dbReference type="Proteomes" id="UP000786560"/>
    </source>
</evidence>
<name>A0A921J0W0_9BIFI</name>
<gene>
    <name evidence="1" type="ORF">K8U73_08365</name>
</gene>